<evidence type="ECO:0000313" key="3">
    <source>
        <dbReference type="Proteomes" id="UP000010931"/>
    </source>
</evidence>
<evidence type="ECO:0000313" key="2">
    <source>
        <dbReference type="EMBL" id="ELP64175.1"/>
    </source>
</evidence>
<evidence type="ECO:0000256" key="1">
    <source>
        <dbReference type="SAM" id="Phobius"/>
    </source>
</evidence>
<keyword evidence="3" id="KW-1185">Reference proteome</keyword>
<feature type="transmembrane region" description="Helical" evidence="1">
    <location>
        <begin position="28"/>
        <end position="49"/>
    </location>
</feature>
<organism evidence="2 3">
    <name type="scientific">Streptomyces turgidiscabies (strain Car8)</name>
    <dbReference type="NCBI Taxonomy" id="698760"/>
    <lineage>
        <taxon>Bacteria</taxon>
        <taxon>Bacillati</taxon>
        <taxon>Actinomycetota</taxon>
        <taxon>Actinomycetes</taxon>
        <taxon>Kitasatosporales</taxon>
        <taxon>Streptomycetaceae</taxon>
        <taxon>Streptomyces</taxon>
    </lineage>
</organism>
<accession>L7F0S4</accession>
<comment type="caution">
    <text evidence="2">The sequence shown here is derived from an EMBL/GenBank/DDBJ whole genome shotgun (WGS) entry which is preliminary data.</text>
</comment>
<dbReference type="GeneID" id="97399365"/>
<dbReference type="RefSeq" id="WP_006380858.1">
    <property type="nucleotide sequence ID" value="NZ_AEJB01000475.1"/>
</dbReference>
<gene>
    <name evidence="2" type="ORF">STRTUCAR8_05571</name>
</gene>
<dbReference type="EMBL" id="AEJB01000475">
    <property type="protein sequence ID" value="ELP64175.1"/>
    <property type="molecule type" value="Genomic_DNA"/>
</dbReference>
<name>L7F0S4_STRT8</name>
<keyword evidence="1" id="KW-0472">Membrane</keyword>
<dbReference type="PATRIC" id="fig|698760.3.peg.6959"/>
<dbReference type="AlphaFoldDB" id="L7F0S4"/>
<keyword evidence="1" id="KW-1133">Transmembrane helix</keyword>
<reference evidence="2 3" key="1">
    <citation type="journal article" date="2011" name="Plasmid">
        <title>Streptomyces turgidiscabies Car8 contains a modular pathogenicity island that shares virulence genes with other actinobacterial plant pathogens.</title>
        <authorList>
            <person name="Huguet-Tapia J.C."/>
            <person name="Badger J.H."/>
            <person name="Loria R."/>
            <person name="Pettis G.S."/>
        </authorList>
    </citation>
    <scope>NUCLEOTIDE SEQUENCE [LARGE SCALE GENOMIC DNA]</scope>
    <source>
        <strain evidence="2 3">Car8</strain>
    </source>
</reference>
<protein>
    <submittedName>
        <fullName evidence="2">Uncharacterized protein</fullName>
    </submittedName>
</protein>
<proteinExistence type="predicted"/>
<dbReference type="Proteomes" id="UP000010931">
    <property type="component" value="Unassembled WGS sequence"/>
</dbReference>
<keyword evidence="1" id="KW-0812">Transmembrane</keyword>
<sequence>MTAVFGVFCAACALLALAGLAWLALRDVPPITGTVALILTLAALGVAILH</sequence>